<keyword evidence="1" id="KW-1133">Transmembrane helix</keyword>
<accession>A0AAN5I2J0</accession>
<sequence length="93" mass="10656">IDAEFRIGLVDSSCVEEREGDSMVYSYYCDENCDMETGMGELSVCIMIGQERTEKVEEEDLDRSRLVLSIIMPILFFFIIVIVVACGFCFLFK</sequence>
<comment type="caution">
    <text evidence="2">The sequence shown here is derived from an EMBL/GenBank/DDBJ whole genome shotgun (WGS) entry which is preliminary data.</text>
</comment>
<dbReference type="EMBL" id="BTRK01000004">
    <property type="protein sequence ID" value="GMR49125.1"/>
    <property type="molecule type" value="Genomic_DNA"/>
</dbReference>
<evidence type="ECO:0000313" key="2">
    <source>
        <dbReference type="EMBL" id="GMR49125.1"/>
    </source>
</evidence>
<keyword evidence="3" id="KW-1185">Reference proteome</keyword>
<keyword evidence="1" id="KW-0812">Transmembrane</keyword>
<evidence type="ECO:0000256" key="1">
    <source>
        <dbReference type="SAM" id="Phobius"/>
    </source>
</evidence>
<evidence type="ECO:0000313" key="3">
    <source>
        <dbReference type="Proteomes" id="UP001328107"/>
    </source>
</evidence>
<protein>
    <submittedName>
        <fullName evidence="2">Uncharacterized protein</fullName>
    </submittedName>
</protein>
<feature type="non-terminal residue" evidence="2">
    <location>
        <position position="1"/>
    </location>
</feature>
<name>A0AAN5I2J0_9BILA</name>
<proteinExistence type="predicted"/>
<feature type="transmembrane region" description="Helical" evidence="1">
    <location>
        <begin position="66"/>
        <end position="92"/>
    </location>
</feature>
<dbReference type="Proteomes" id="UP001328107">
    <property type="component" value="Unassembled WGS sequence"/>
</dbReference>
<dbReference type="AlphaFoldDB" id="A0AAN5I2J0"/>
<keyword evidence="1" id="KW-0472">Membrane</keyword>
<gene>
    <name evidence="2" type="ORF">PMAYCL1PPCAC_19320</name>
</gene>
<organism evidence="2 3">
    <name type="scientific">Pristionchus mayeri</name>
    <dbReference type="NCBI Taxonomy" id="1317129"/>
    <lineage>
        <taxon>Eukaryota</taxon>
        <taxon>Metazoa</taxon>
        <taxon>Ecdysozoa</taxon>
        <taxon>Nematoda</taxon>
        <taxon>Chromadorea</taxon>
        <taxon>Rhabditida</taxon>
        <taxon>Rhabditina</taxon>
        <taxon>Diplogasteromorpha</taxon>
        <taxon>Diplogasteroidea</taxon>
        <taxon>Neodiplogasteridae</taxon>
        <taxon>Pristionchus</taxon>
    </lineage>
</organism>
<reference evidence="3" key="1">
    <citation type="submission" date="2022-10" db="EMBL/GenBank/DDBJ databases">
        <title>Genome assembly of Pristionchus species.</title>
        <authorList>
            <person name="Yoshida K."/>
            <person name="Sommer R.J."/>
        </authorList>
    </citation>
    <scope>NUCLEOTIDE SEQUENCE [LARGE SCALE GENOMIC DNA]</scope>
    <source>
        <strain evidence="3">RS5460</strain>
    </source>
</reference>